<evidence type="ECO:0000313" key="1">
    <source>
        <dbReference type="EMBL" id="KKN73756.1"/>
    </source>
</evidence>
<sequence>MTLEERLVQAMAYEYRDLYNLSARFKMTIDFMAKQMIPMMVRGAAITAVEEHWEDEEQLYILMNSPLSGVWVGQVPCDNCTLGMVRSTTCDDGSVDGGHPGLACDEHCPVPCPSCGGSGTVWPRWATTVMMGVVVDMPEPDQALDRLMEAQEEEA</sequence>
<reference evidence="1" key="1">
    <citation type="journal article" date="2015" name="Nature">
        <title>Complex archaea that bridge the gap between prokaryotes and eukaryotes.</title>
        <authorList>
            <person name="Spang A."/>
            <person name="Saw J.H."/>
            <person name="Jorgensen S.L."/>
            <person name="Zaremba-Niedzwiedzka K."/>
            <person name="Martijn J."/>
            <person name="Lind A.E."/>
            <person name="van Eijk R."/>
            <person name="Schleper C."/>
            <person name="Guy L."/>
            <person name="Ettema T.J."/>
        </authorList>
    </citation>
    <scope>NUCLEOTIDE SEQUENCE</scope>
</reference>
<dbReference type="AlphaFoldDB" id="A0A0F9VJP4"/>
<organism evidence="1">
    <name type="scientific">marine sediment metagenome</name>
    <dbReference type="NCBI Taxonomy" id="412755"/>
    <lineage>
        <taxon>unclassified sequences</taxon>
        <taxon>metagenomes</taxon>
        <taxon>ecological metagenomes</taxon>
    </lineage>
</organism>
<protein>
    <submittedName>
        <fullName evidence="1">Uncharacterized protein</fullName>
    </submittedName>
</protein>
<accession>A0A0F9VJP4</accession>
<comment type="caution">
    <text evidence="1">The sequence shown here is derived from an EMBL/GenBank/DDBJ whole genome shotgun (WGS) entry which is preliminary data.</text>
</comment>
<gene>
    <name evidence="1" type="ORF">LCGC14_0397040</name>
</gene>
<proteinExistence type="predicted"/>
<name>A0A0F9VJP4_9ZZZZ</name>
<dbReference type="EMBL" id="LAZR01000337">
    <property type="protein sequence ID" value="KKN73756.1"/>
    <property type="molecule type" value="Genomic_DNA"/>
</dbReference>